<keyword evidence="7" id="KW-0670">Pyruvate</keyword>
<dbReference type="Pfam" id="PF02775">
    <property type="entry name" value="TPP_enzyme_C"/>
    <property type="match status" value="1"/>
</dbReference>
<reference evidence="7" key="2">
    <citation type="journal article" date="2009" name="Appl. Environ. Microbiol.">
        <title>Three genomes from the phylum Acidobacteria provide insight into the lifestyles of these microorganisms in soils.</title>
        <authorList>
            <person name="Ward N.L."/>
            <person name="Challacombe J.F."/>
            <person name="Janssen P.H."/>
            <person name="Henrissat B."/>
            <person name="Coutinho P.M."/>
            <person name="Wu M."/>
            <person name="Xie G."/>
            <person name="Haft D.H."/>
            <person name="Sait M."/>
            <person name="Badger J."/>
            <person name="Barabote R.D."/>
            <person name="Bradley B."/>
            <person name="Brettin T.S."/>
            <person name="Brinkac L.M."/>
            <person name="Bruce D."/>
            <person name="Creasy T."/>
            <person name="Daugherty S.C."/>
            <person name="Davidsen T.M."/>
            <person name="DeBoy R.T."/>
            <person name="Detter J.C."/>
            <person name="Dodson R.J."/>
            <person name="Durkin A.S."/>
            <person name="Ganapathy A."/>
            <person name="Gwinn-Giglio M."/>
            <person name="Han C.S."/>
            <person name="Khouri H."/>
            <person name="Kiss H."/>
            <person name="Kothari S.P."/>
            <person name="Madupu R."/>
            <person name="Nelson K.E."/>
            <person name="Nelson W.C."/>
            <person name="Paulsen I."/>
            <person name="Penn K."/>
            <person name="Ren Q."/>
            <person name="Rosovitz M.J."/>
            <person name="Selengut J.D."/>
            <person name="Shrivastava S."/>
            <person name="Sullivan S.A."/>
            <person name="Tapia R."/>
            <person name="Thompson L.S."/>
            <person name="Watkins K.L."/>
            <person name="Yang Q."/>
            <person name="Yu C."/>
            <person name="Zafar N."/>
            <person name="Zhou L."/>
            <person name="Kuske C.R."/>
        </authorList>
    </citation>
    <scope>NUCLEOTIDE SEQUENCE [LARGE SCALE GENOMIC DNA]</scope>
    <source>
        <strain evidence="7">Ellin345</strain>
    </source>
</reference>
<dbReference type="InterPro" id="IPR029035">
    <property type="entry name" value="DHS-like_NAD/FAD-binding_dom"/>
</dbReference>
<dbReference type="EMBL" id="CP000360">
    <property type="protein sequence ID" value="ABF41152.1"/>
    <property type="molecule type" value="Genomic_DNA"/>
</dbReference>
<dbReference type="eggNOG" id="COG0028">
    <property type="taxonomic scope" value="Bacteria"/>
</dbReference>
<reference evidence="7" key="1">
    <citation type="submission" date="2006-04" db="EMBL/GenBank/DDBJ databases">
        <title>Complete sequence of Candidatus Koribacter versatilis Ellin345.</title>
        <authorList>
            <consortium name="US DOE Joint Genome Institute"/>
            <person name="Copeland A."/>
            <person name="Lucas S."/>
            <person name="Lapidus A."/>
            <person name="Barry K."/>
            <person name="Detter J.C."/>
            <person name="Glavina del Rio T."/>
            <person name="Hammon N."/>
            <person name="Israni S."/>
            <person name="Dalin E."/>
            <person name="Tice H."/>
            <person name="Pitluck S."/>
            <person name="Brettin T."/>
            <person name="Bruce D."/>
            <person name="Han C."/>
            <person name="Tapia R."/>
            <person name="Kiss H."/>
            <person name="Gilna P."/>
            <person name="Schmutz J."/>
            <person name="Larimer F."/>
            <person name="Land M."/>
            <person name="Hauser L."/>
            <person name="Kyrpides N."/>
            <person name="Lykidis A."/>
            <person name="Kuske C."/>
            <person name="Janssen P.H."/>
            <person name="Richardson P."/>
        </authorList>
    </citation>
    <scope>NUCLEOTIDE SEQUENCE</scope>
    <source>
        <strain evidence="7">Ellin345</strain>
    </source>
</reference>
<dbReference type="CDD" id="cd02014">
    <property type="entry name" value="TPP_POX"/>
    <property type="match status" value="1"/>
</dbReference>
<feature type="domain" description="Thiamine pyrophosphate enzyme TPP-binding" evidence="5">
    <location>
        <begin position="389"/>
        <end position="535"/>
    </location>
</feature>
<dbReference type="PROSITE" id="PS00187">
    <property type="entry name" value="TPP_ENZYMES"/>
    <property type="match status" value="1"/>
</dbReference>
<accession>Q1IPP8</accession>
<gene>
    <name evidence="7" type="ordered locus">Acid345_2151</name>
</gene>
<dbReference type="Gene3D" id="3.40.50.970">
    <property type="match status" value="2"/>
</dbReference>
<evidence type="ECO:0000259" key="5">
    <source>
        <dbReference type="Pfam" id="PF02775"/>
    </source>
</evidence>
<keyword evidence="2 3" id="KW-0786">Thiamine pyrophosphate</keyword>
<dbReference type="InterPro" id="IPR047212">
    <property type="entry name" value="TPP_POXB-like"/>
</dbReference>
<dbReference type="KEGG" id="aba:Acid345_2151"/>
<dbReference type="PANTHER" id="PTHR42981:SF2">
    <property type="entry name" value="PYRUVATE DEHYDROGENASE [UBIQUINONE]"/>
    <property type="match status" value="1"/>
</dbReference>
<evidence type="ECO:0000259" key="6">
    <source>
        <dbReference type="Pfam" id="PF02776"/>
    </source>
</evidence>
<proteinExistence type="inferred from homology"/>
<dbReference type="InterPro" id="IPR012001">
    <property type="entry name" value="Thiamin_PyroP_enz_TPP-bd_dom"/>
</dbReference>
<dbReference type="AlphaFoldDB" id="Q1IPP8"/>
<evidence type="ECO:0000259" key="4">
    <source>
        <dbReference type="Pfam" id="PF00205"/>
    </source>
</evidence>
<dbReference type="Pfam" id="PF00205">
    <property type="entry name" value="TPP_enzyme_M"/>
    <property type="match status" value="1"/>
</dbReference>
<dbReference type="OrthoDB" id="4494979at2"/>
<dbReference type="CDD" id="cd07039">
    <property type="entry name" value="TPP_PYR_POX"/>
    <property type="match status" value="1"/>
</dbReference>
<evidence type="ECO:0000256" key="1">
    <source>
        <dbReference type="ARBA" id="ARBA00007812"/>
    </source>
</evidence>
<dbReference type="GO" id="GO:0030976">
    <property type="term" value="F:thiamine pyrophosphate binding"/>
    <property type="evidence" value="ECO:0007669"/>
    <property type="project" value="InterPro"/>
</dbReference>
<dbReference type="SUPFAM" id="SSF52467">
    <property type="entry name" value="DHS-like NAD/FAD-binding domain"/>
    <property type="match status" value="1"/>
</dbReference>
<sequence length="584" mass="63268">MAKLVADLLIERLIHWGVDTVFGLPGDGVDGLFEALRTHQEKLRFIQVRHEEAAAFAACGYAKYTGRLGVCIATSGPGGIHLLNGLYDAKCDGQPVLAITGHTFHDLIGTSYQQDVDLDKLYMDVAAYNQRIMGPGHVESALDEAVRTALSRRTVAHLTIPKDIQEWRASNFHRSPANVPDHSGAIFEPAYPQPPQELLRRAADILNQGRKVAILVGQGCLAARAEVEQVAELLAAPVAKALLGKAVLPDRSPYTTGGLGLLGTAPSQDAMEECDTLLIVGTSFPYLEFYPKPGKAKCVQIDIDATRIGLRHPADVGLVGDSRTALRALVPLLKRREDRSFLETAQKRMESWNELMKERGTRTDLPMKPQVVTHTLNQLLRDDAIVSTDSGTITTWTARYIEMRGTMQFSVSGTLATMANGLPYSIGASVAHPGRQVVCIIGDGGLTMLMGEPATLVKYKLPVKIVVIKNNVLGQIKWEQMVLDANPQFGVELQPIDFAKVAEACGVAGFKLENPADAERVLRSALEHDGPALVEATVDANEPPLPGNVSLKQALHFAEALASGQKDAAEIIKTVVENKVREVI</sequence>
<dbReference type="InterPro" id="IPR000399">
    <property type="entry name" value="TPP-bd_CS"/>
</dbReference>
<evidence type="ECO:0000256" key="3">
    <source>
        <dbReference type="RuleBase" id="RU362132"/>
    </source>
</evidence>
<evidence type="ECO:0000313" key="8">
    <source>
        <dbReference type="Proteomes" id="UP000002432"/>
    </source>
</evidence>
<dbReference type="Gene3D" id="3.40.50.1220">
    <property type="entry name" value="TPP-binding domain"/>
    <property type="match status" value="1"/>
</dbReference>
<comment type="similarity">
    <text evidence="1 3">Belongs to the TPP enzyme family.</text>
</comment>
<evidence type="ECO:0000313" key="7">
    <source>
        <dbReference type="EMBL" id="ABF41152.1"/>
    </source>
</evidence>
<protein>
    <submittedName>
        <fullName evidence="7">Pyruvate oxidase</fullName>
        <ecNumber evidence="7">1.2.3.3</ecNumber>
    </submittedName>
</protein>
<dbReference type="HOGENOM" id="CLU_013748_3_0_0"/>
<dbReference type="GO" id="GO:0000287">
    <property type="term" value="F:magnesium ion binding"/>
    <property type="evidence" value="ECO:0007669"/>
    <property type="project" value="InterPro"/>
</dbReference>
<dbReference type="GO" id="GO:0019752">
    <property type="term" value="P:carboxylic acid metabolic process"/>
    <property type="evidence" value="ECO:0007669"/>
    <property type="project" value="UniProtKB-ARBA"/>
</dbReference>
<dbReference type="GO" id="GO:0047112">
    <property type="term" value="F:pyruvate oxidase activity"/>
    <property type="evidence" value="ECO:0007669"/>
    <property type="project" value="UniProtKB-EC"/>
</dbReference>
<dbReference type="InterPro" id="IPR047211">
    <property type="entry name" value="POXB-like"/>
</dbReference>
<dbReference type="RefSeq" id="WP_011522953.1">
    <property type="nucleotide sequence ID" value="NC_008009.1"/>
</dbReference>
<dbReference type="Proteomes" id="UP000002432">
    <property type="component" value="Chromosome"/>
</dbReference>
<dbReference type="STRING" id="204669.Acid345_2151"/>
<feature type="domain" description="Thiamine pyrophosphate enzyme central" evidence="4">
    <location>
        <begin position="199"/>
        <end position="329"/>
    </location>
</feature>
<dbReference type="InterPro" id="IPR029061">
    <property type="entry name" value="THDP-binding"/>
</dbReference>
<dbReference type="Pfam" id="PF02776">
    <property type="entry name" value="TPP_enzyme_N"/>
    <property type="match status" value="1"/>
</dbReference>
<feature type="domain" description="Thiamine pyrophosphate enzyme N-terminal TPP-binding" evidence="6">
    <location>
        <begin position="5"/>
        <end position="117"/>
    </location>
</feature>
<dbReference type="InterPro" id="IPR012000">
    <property type="entry name" value="Thiamin_PyroP_enz_cen_dom"/>
</dbReference>
<dbReference type="EnsemblBacteria" id="ABF41152">
    <property type="protein sequence ID" value="ABF41152"/>
    <property type="gene ID" value="Acid345_2151"/>
</dbReference>
<name>Q1IPP8_KORVE</name>
<organism evidence="7 8">
    <name type="scientific">Koribacter versatilis (strain Ellin345)</name>
    <dbReference type="NCBI Taxonomy" id="204669"/>
    <lineage>
        <taxon>Bacteria</taxon>
        <taxon>Pseudomonadati</taxon>
        <taxon>Acidobacteriota</taxon>
        <taxon>Terriglobia</taxon>
        <taxon>Terriglobales</taxon>
        <taxon>Candidatus Korobacteraceae</taxon>
        <taxon>Candidatus Korobacter</taxon>
    </lineage>
</organism>
<keyword evidence="7" id="KW-0560">Oxidoreductase</keyword>
<dbReference type="PANTHER" id="PTHR42981">
    <property type="entry name" value="PYRUVATE DEHYDROGENASE [UBIQUINONE]"/>
    <property type="match status" value="1"/>
</dbReference>
<keyword evidence="8" id="KW-1185">Reference proteome</keyword>
<dbReference type="SUPFAM" id="SSF52518">
    <property type="entry name" value="Thiamin diphosphate-binding fold (THDP-binding)"/>
    <property type="match status" value="2"/>
</dbReference>
<dbReference type="EC" id="1.2.3.3" evidence="7"/>
<dbReference type="InterPro" id="IPR011766">
    <property type="entry name" value="TPP_enzyme_TPP-bd"/>
</dbReference>
<evidence type="ECO:0000256" key="2">
    <source>
        <dbReference type="ARBA" id="ARBA00023052"/>
    </source>
</evidence>
<dbReference type="InterPro" id="IPR047210">
    <property type="entry name" value="TPP_PYR_POXB-like"/>
</dbReference>